<dbReference type="InterPro" id="IPR002049">
    <property type="entry name" value="LE_dom"/>
</dbReference>
<organism evidence="11 12">
    <name type="scientific">Kluyveromyces dobzhanskii CBS 2104</name>
    <dbReference type="NCBI Taxonomy" id="1427455"/>
    <lineage>
        <taxon>Eukaryota</taxon>
        <taxon>Fungi</taxon>
        <taxon>Dikarya</taxon>
        <taxon>Ascomycota</taxon>
        <taxon>Saccharomycotina</taxon>
        <taxon>Saccharomycetes</taxon>
        <taxon>Saccharomycetales</taxon>
        <taxon>Saccharomycetaceae</taxon>
        <taxon>Kluyveromyces</taxon>
    </lineage>
</organism>
<feature type="domain" description="ABC transporter" evidence="10">
    <location>
        <begin position="370"/>
        <end position="615"/>
    </location>
</feature>
<dbReference type="PANTHER" id="PTHR48041:SF2">
    <property type="entry name" value="ATP-DEPENDENT PERMEASE-RELATED"/>
    <property type="match status" value="1"/>
</dbReference>
<evidence type="ECO:0000259" key="10">
    <source>
        <dbReference type="PROSITE" id="PS50893"/>
    </source>
</evidence>
<dbReference type="Gene3D" id="3.40.50.300">
    <property type="entry name" value="P-loop containing nucleotide triphosphate hydrolases"/>
    <property type="match status" value="1"/>
</dbReference>
<dbReference type="Pfam" id="PF01061">
    <property type="entry name" value="ABC2_membrane"/>
    <property type="match status" value="1"/>
</dbReference>
<reference evidence="11 12" key="1">
    <citation type="submission" date="2014-03" db="EMBL/GenBank/DDBJ databases">
        <title>The genome of Kluyveromyces dobzhanskii.</title>
        <authorList>
            <person name="Nystedt B."/>
            <person name="Astrom S."/>
        </authorList>
    </citation>
    <scope>NUCLEOTIDE SEQUENCE [LARGE SCALE GENOMIC DNA]</scope>
    <source>
        <strain evidence="11 12">CBS 2104</strain>
    </source>
</reference>
<feature type="signal peptide" evidence="9">
    <location>
        <begin position="1"/>
        <end position="22"/>
    </location>
</feature>
<feature type="transmembrane region" description="Helical" evidence="8">
    <location>
        <begin position="911"/>
        <end position="929"/>
    </location>
</feature>
<keyword evidence="12" id="KW-1185">Reference proteome</keyword>
<protein>
    <submittedName>
        <fullName evidence="11">WGS project CCBQ000000000 data, contig 00099</fullName>
    </submittedName>
</protein>
<evidence type="ECO:0000256" key="1">
    <source>
        <dbReference type="ARBA" id="ARBA00004141"/>
    </source>
</evidence>
<dbReference type="PROSITE" id="PS50893">
    <property type="entry name" value="ABC_TRANSPORTER_2"/>
    <property type="match status" value="1"/>
</dbReference>
<keyword evidence="3 8" id="KW-0812">Transmembrane</keyword>
<dbReference type="InterPro" id="IPR003439">
    <property type="entry name" value="ABC_transporter-like_ATP-bd"/>
</dbReference>
<dbReference type="Pfam" id="PF00005">
    <property type="entry name" value="ABC_tran"/>
    <property type="match status" value="1"/>
</dbReference>
<dbReference type="EMBL" id="CCBQ010000019">
    <property type="protein sequence ID" value="CDO92953.1"/>
    <property type="molecule type" value="Genomic_DNA"/>
</dbReference>
<comment type="subcellular location">
    <subcellularLocation>
        <location evidence="1">Membrane</location>
        <topology evidence="1">Multi-pass membrane protein</topology>
    </subcellularLocation>
</comment>
<feature type="transmembrane region" description="Helical" evidence="8">
    <location>
        <begin position="999"/>
        <end position="1018"/>
    </location>
</feature>
<evidence type="ECO:0000256" key="3">
    <source>
        <dbReference type="ARBA" id="ARBA00022692"/>
    </source>
</evidence>
<feature type="transmembrane region" description="Helical" evidence="8">
    <location>
        <begin position="316"/>
        <end position="337"/>
    </location>
</feature>
<keyword evidence="2" id="KW-0813">Transport</keyword>
<dbReference type="AlphaFoldDB" id="A0A0A8L3W8"/>
<dbReference type="PROSITE" id="PS00211">
    <property type="entry name" value="ABC_TRANSPORTER_1"/>
    <property type="match status" value="1"/>
</dbReference>
<keyword evidence="6 8" id="KW-1133">Transmembrane helix</keyword>
<dbReference type="CDD" id="cd00055">
    <property type="entry name" value="EGF_Lam"/>
    <property type="match status" value="1"/>
</dbReference>
<feature type="transmembrane region" description="Helical" evidence="8">
    <location>
        <begin position="972"/>
        <end position="993"/>
    </location>
</feature>
<sequence length="1022" mass="113951">MVSLSKLPNLIGLLWLVSFVSGELFGLDGGFQHDSLPPRRGKPDDDGTCPPCFNCMLPLFECKQFSECNSYNGRCECIEGFGGDDCSVPLCGALSDGNSRRPLRSNETDTCECSPGWGSINCNVCEEDSVCDAFMPSGLKGTCYKNGMIVNQLHQGCDVTNEKIVEILKGSKPQVTFACNKTSELCNFQFWIDEVESFYCGLDTCAFEYDIQKNISHYKCENVLCKCVPGEMLCGKQGSIDISDFLTETIRGPGDFSCDLKTKKCKFEEPSMNDLILTVFGDPYITLKCESGECIHYSEIPGYKLPDKDRFSRSSIIVLILSSVGVFVAASVAIYFISRSPIFSNGQIKLSDDDSDSDFDLLKTNASATLTFEKITYEVSPAKNVTATVLNEITGCVKPGEILAIMGGSGAGKTTLLDILAMKNKTGNVSGSIKVNGAQIKKEEYSKIIGFVDQEDYLLPTLTVYETVLNSALLRLPRQLSFKTKQRRVIDVLEQLRIFEIKDRVIGSEYERGISGGEKRRVSIACELVTSPQVLFLDEPTSGLDANNANNVIECLVRLANHYSKTLVLSIHQPRSSIFQLLDKLVLLSSGEMVFSGEAYKVSEFLKNEGYACPPDYNIADYLIDVTFEPAKFITKANLDDIEATLPSTEGPNPIHRIDPGRRSLTGSATQTEWEHLALHRDEFRDLLSQNENEGQTVGDINTHLLHSLFKDGTYFQKLEFEISEILSTGVEEELRIPQAYKAATFLNQLSILSSRTFKNVYRNPKLLLGNYVLTVLLGLFLGVLYYDVENDISGFQNRLGLFFFILTYFGFLTFTGLSSFSLERLIFTKERSNNYYSPLAYYLSKMISDIIPLRVVPPVLLGLILYPLVGLNMSENGFFKFEGILILFNLAISLEILTVGIIFEDLNNSIIVSVLITLGSLLFSGLFINTKDINNVLFKYLKNLSVFYYAYESLIINEVKSLVLREKKYGLNIEIPGATILSTFGFIVQNLIFDVKILVLFNVVFLVLGYLALKLIVIEQR</sequence>
<dbReference type="InterPro" id="IPR027417">
    <property type="entry name" value="P-loop_NTPase"/>
</dbReference>
<evidence type="ECO:0000256" key="4">
    <source>
        <dbReference type="ARBA" id="ARBA00022741"/>
    </source>
</evidence>
<keyword evidence="9" id="KW-0732">Signal</keyword>
<feature type="transmembrane region" description="Helical" evidence="8">
    <location>
        <begin position="799"/>
        <end position="823"/>
    </location>
</feature>
<feature type="chain" id="PRO_5002054826" evidence="9">
    <location>
        <begin position="23"/>
        <end position="1022"/>
    </location>
</feature>
<evidence type="ECO:0000256" key="9">
    <source>
        <dbReference type="SAM" id="SignalP"/>
    </source>
</evidence>
<keyword evidence="7 8" id="KW-0472">Membrane</keyword>
<dbReference type="SMART" id="SM00382">
    <property type="entry name" value="AAA"/>
    <property type="match status" value="1"/>
</dbReference>
<dbReference type="GO" id="GO:0005524">
    <property type="term" value="F:ATP binding"/>
    <property type="evidence" value="ECO:0007669"/>
    <property type="project" value="UniProtKB-KW"/>
</dbReference>
<evidence type="ECO:0000313" key="11">
    <source>
        <dbReference type="EMBL" id="CDO92953.1"/>
    </source>
</evidence>
<dbReference type="SUPFAM" id="SSF52540">
    <property type="entry name" value="P-loop containing nucleoside triphosphate hydrolases"/>
    <property type="match status" value="1"/>
</dbReference>
<name>A0A0A8L3W8_9SACH</name>
<evidence type="ECO:0000256" key="7">
    <source>
        <dbReference type="ARBA" id="ARBA00023136"/>
    </source>
</evidence>
<feature type="transmembrane region" description="Helical" evidence="8">
    <location>
        <begin position="941"/>
        <end position="960"/>
    </location>
</feature>
<keyword evidence="4" id="KW-0547">Nucleotide-binding</keyword>
<proteinExistence type="predicted"/>
<evidence type="ECO:0000313" key="12">
    <source>
        <dbReference type="Proteomes" id="UP000031516"/>
    </source>
</evidence>
<dbReference type="InterPro" id="IPR017871">
    <property type="entry name" value="ABC_transporter-like_CS"/>
</dbReference>
<feature type="transmembrane region" description="Helical" evidence="8">
    <location>
        <begin position="767"/>
        <end position="787"/>
    </location>
</feature>
<feature type="transmembrane region" description="Helical" evidence="8">
    <location>
        <begin position="882"/>
        <end position="904"/>
    </location>
</feature>
<dbReference type="GO" id="GO:0140359">
    <property type="term" value="F:ABC-type transporter activity"/>
    <property type="evidence" value="ECO:0007669"/>
    <property type="project" value="InterPro"/>
</dbReference>
<accession>A0A0A8L3W8</accession>
<dbReference type="CDD" id="cd03213">
    <property type="entry name" value="ABCG_EPDR"/>
    <property type="match status" value="1"/>
</dbReference>
<dbReference type="InterPro" id="IPR003593">
    <property type="entry name" value="AAA+_ATPase"/>
</dbReference>
<comment type="caution">
    <text evidence="11">The sequence shown here is derived from an EMBL/GenBank/DDBJ whole genome shotgun (WGS) entry which is preliminary data.</text>
</comment>
<evidence type="ECO:0000256" key="2">
    <source>
        <dbReference type="ARBA" id="ARBA00022448"/>
    </source>
</evidence>
<dbReference type="GO" id="GO:0016020">
    <property type="term" value="C:membrane"/>
    <property type="evidence" value="ECO:0007669"/>
    <property type="project" value="UniProtKB-SubCell"/>
</dbReference>
<dbReference type="OrthoDB" id="66620at2759"/>
<evidence type="ECO:0000256" key="6">
    <source>
        <dbReference type="ARBA" id="ARBA00022989"/>
    </source>
</evidence>
<dbReference type="GO" id="GO:0016887">
    <property type="term" value="F:ATP hydrolysis activity"/>
    <property type="evidence" value="ECO:0007669"/>
    <property type="project" value="InterPro"/>
</dbReference>
<dbReference type="PANTHER" id="PTHR48041">
    <property type="entry name" value="ABC TRANSPORTER G FAMILY MEMBER 28"/>
    <property type="match status" value="1"/>
</dbReference>
<feature type="transmembrane region" description="Helical" evidence="8">
    <location>
        <begin position="852"/>
        <end position="870"/>
    </location>
</feature>
<evidence type="ECO:0000256" key="5">
    <source>
        <dbReference type="ARBA" id="ARBA00022840"/>
    </source>
</evidence>
<dbReference type="InterPro" id="IPR050352">
    <property type="entry name" value="ABCG_transporters"/>
</dbReference>
<gene>
    <name evidence="11" type="ORF">KLDO_g1261</name>
</gene>
<keyword evidence="5" id="KW-0067">ATP-binding</keyword>
<dbReference type="Proteomes" id="UP000031516">
    <property type="component" value="Unassembled WGS sequence"/>
</dbReference>
<evidence type="ECO:0000256" key="8">
    <source>
        <dbReference type="SAM" id="Phobius"/>
    </source>
</evidence>
<dbReference type="InterPro" id="IPR013525">
    <property type="entry name" value="ABC2_TM"/>
</dbReference>